<organism evidence="1 2">
    <name type="scientific">Microbacterium oleivorans</name>
    <dbReference type="NCBI Taxonomy" id="273677"/>
    <lineage>
        <taxon>Bacteria</taxon>
        <taxon>Bacillati</taxon>
        <taxon>Actinomycetota</taxon>
        <taxon>Actinomycetes</taxon>
        <taxon>Micrococcales</taxon>
        <taxon>Microbacteriaceae</taxon>
        <taxon>Microbacterium</taxon>
    </lineage>
</organism>
<proteinExistence type="predicted"/>
<evidence type="ECO:0008006" key="3">
    <source>
        <dbReference type="Google" id="ProtNLM"/>
    </source>
</evidence>
<reference evidence="1 2" key="1">
    <citation type="submission" date="2020-06" db="EMBL/GenBank/DDBJ databases">
        <authorList>
            <person name="Jo H."/>
        </authorList>
    </citation>
    <scope>NUCLEOTIDE SEQUENCE [LARGE SCALE GENOMIC DNA]</scope>
    <source>
        <strain evidence="1 2">I46</strain>
    </source>
</reference>
<evidence type="ECO:0000313" key="1">
    <source>
        <dbReference type="EMBL" id="QLD12562.1"/>
    </source>
</evidence>
<evidence type="ECO:0000313" key="2">
    <source>
        <dbReference type="Proteomes" id="UP000509638"/>
    </source>
</evidence>
<name>A0A7D5IX74_9MICO</name>
<gene>
    <name evidence="1" type="ORF">HW566_12760</name>
</gene>
<dbReference type="Proteomes" id="UP000509638">
    <property type="component" value="Chromosome"/>
</dbReference>
<dbReference type="AlphaFoldDB" id="A0A7D5IX74"/>
<accession>A0A7D5IX74</accession>
<dbReference type="EMBL" id="CP058316">
    <property type="protein sequence ID" value="QLD12562.1"/>
    <property type="molecule type" value="Genomic_DNA"/>
</dbReference>
<dbReference type="RefSeq" id="WP_178013422.1">
    <property type="nucleotide sequence ID" value="NZ_CP058316.1"/>
</dbReference>
<protein>
    <recommendedName>
        <fullName evidence="3">Glycosyltransferase family 1 protein</fullName>
    </recommendedName>
</protein>
<sequence>MQRVYERIFVLYPRGQRTGGPEALHQLVDSLRRQGADASLVPLESTRHAPRVDAYEHYDAPEAAIVDHPESLVIAPESAVHRLSAVNRAGTACWWLSIDYSVPFYSRQEYADRAFARRIGVAHRAWEPNRLASTYRHLLARTFRRSELRPMHHLAQSEYARSFLRIEADVDAALVSDYIPRASIDAELSTATERRRAVAFNPKKASWVPDLLGPHLADVEWIPLTGMTPEGVAHALHSSAAYFDPGFHPGRDRMPREAALLGAVSVLARRGAGAFWADTPLPWQHKVAVTDAFAADAAAALETVLAAPAQAAAEQAPYRRWIDGDRERFDGEVAGVLLDGRWADDTPILPAR</sequence>